<comment type="caution">
    <text evidence="8">The sequence shown here is derived from an EMBL/GenBank/DDBJ whole genome shotgun (WGS) entry which is preliminary data.</text>
</comment>
<evidence type="ECO:0000313" key="8">
    <source>
        <dbReference type="EMBL" id="HEB45670.1"/>
    </source>
</evidence>
<dbReference type="CDD" id="cd06445">
    <property type="entry name" value="ATase"/>
    <property type="match status" value="1"/>
</dbReference>
<comment type="catalytic activity">
    <reaction evidence="6">
        <text>a 6-O-methyl-2'-deoxyguanosine in DNA + L-cysteinyl-[protein] = S-methyl-L-cysteinyl-[protein] + a 2'-deoxyguanosine in DNA</text>
        <dbReference type="Rhea" id="RHEA:24000"/>
        <dbReference type="Rhea" id="RHEA-COMP:10131"/>
        <dbReference type="Rhea" id="RHEA-COMP:10132"/>
        <dbReference type="Rhea" id="RHEA-COMP:11367"/>
        <dbReference type="Rhea" id="RHEA-COMP:11368"/>
        <dbReference type="ChEBI" id="CHEBI:29950"/>
        <dbReference type="ChEBI" id="CHEBI:82612"/>
        <dbReference type="ChEBI" id="CHEBI:85445"/>
        <dbReference type="ChEBI" id="CHEBI:85448"/>
        <dbReference type="EC" id="2.1.1.63"/>
    </reaction>
</comment>
<dbReference type="InterPro" id="IPR036631">
    <property type="entry name" value="MGMT_N_sf"/>
</dbReference>
<evidence type="ECO:0000256" key="2">
    <source>
        <dbReference type="ARBA" id="ARBA00022603"/>
    </source>
</evidence>
<keyword evidence="4" id="KW-0227">DNA damage</keyword>
<dbReference type="InterPro" id="IPR014048">
    <property type="entry name" value="MethylDNA_cys_MeTrfase_DNA-bd"/>
</dbReference>
<feature type="domain" description="Methylated-DNA-[protein]-cysteine S-methyltransferase DNA binding" evidence="7">
    <location>
        <begin position="90"/>
        <end position="171"/>
    </location>
</feature>
<sequence>MSTVPRYTTFETARGFCSIAWGEFGISGFRLPAESAEDPRRAMLRCHPTGVEAEPMGEIGRVIERVKTYFVGDVVDFSDLRLDLSGQTDLYRRIYDATRRLGWGKATTYGTLAGELELGPSGAWIIGQAMAKNPIPLIIPCHRVLAAGGKLGGFSAPGGTLSKQRMLELEGLPSVEASPAQQSFGF</sequence>
<dbReference type="Gene3D" id="1.10.10.10">
    <property type="entry name" value="Winged helix-like DNA-binding domain superfamily/Winged helix DNA-binding domain"/>
    <property type="match status" value="1"/>
</dbReference>
<evidence type="ECO:0000256" key="5">
    <source>
        <dbReference type="ARBA" id="ARBA00023204"/>
    </source>
</evidence>
<dbReference type="GO" id="GO:0032259">
    <property type="term" value="P:methylation"/>
    <property type="evidence" value="ECO:0007669"/>
    <property type="project" value="UniProtKB-KW"/>
</dbReference>
<organism evidence="8">
    <name type="scientific">Agrobacterium albertimagni</name>
    <dbReference type="NCBI Taxonomy" id="147266"/>
    <lineage>
        <taxon>Bacteria</taxon>
        <taxon>Pseudomonadati</taxon>
        <taxon>Pseudomonadota</taxon>
        <taxon>Alphaproteobacteria</taxon>
        <taxon>Hyphomicrobiales</taxon>
        <taxon>Rhizobiaceae</taxon>
        <taxon>Rhizobium/Agrobacterium group</taxon>
        <taxon>Agrobacterium</taxon>
    </lineage>
</organism>
<evidence type="ECO:0000256" key="3">
    <source>
        <dbReference type="ARBA" id="ARBA00022679"/>
    </source>
</evidence>
<accession>A0A7C1P462</accession>
<comment type="catalytic activity">
    <reaction evidence="1">
        <text>a 4-O-methyl-thymidine in DNA + L-cysteinyl-[protein] = a thymidine in DNA + S-methyl-L-cysteinyl-[protein]</text>
        <dbReference type="Rhea" id="RHEA:53428"/>
        <dbReference type="Rhea" id="RHEA-COMP:10131"/>
        <dbReference type="Rhea" id="RHEA-COMP:10132"/>
        <dbReference type="Rhea" id="RHEA-COMP:13555"/>
        <dbReference type="Rhea" id="RHEA-COMP:13556"/>
        <dbReference type="ChEBI" id="CHEBI:29950"/>
        <dbReference type="ChEBI" id="CHEBI:82612"/>
        <dbReference type="ChEBI" id="CHEBI:137386"/>
        <dbReference type="ChEBI" id="CHEBI:137387"/>
        <dbReference type="EC" id="2.1.1.63"/>
    </reaction>
</comment>
<dbReference type="AlphaFoldDB" id="A0A7C1P462"/>
<evidence type="ECO:0000259" key="7">
    <source>
        <dbReference type="Pfam" id="PF01035"/>
    </source>
</evidence>
<dbReference type="PANTHER" id="PTHR10815:SF5">
    <property type="entry name" value="METHYLATED-DNA--PROTEIN-CYSTEINE METHYLTRANSFERASE"/>
    <property type="match status" value="1"/>
</dbReference>
<dbReference type="GO" id="GO:0006281">
    <property type="term" value="P:DNA repair"/>
    <property type="evidence" value="ECO:0007669"/>
    <property type="project" value="UniProtKB-KW"/>
</dbReference>
<gene>
    <name evidence="8" type="ORF">ENP70_18710</name>
</gene>
<evidence type="ECO:0000256" key="6">
    <source>
        <dbReference type="ARBA" id="ARBA00049348"/>
    </source>
</evidence>
<name>A0A7C1P462_9HYPH</name>
<dbReference type="Pfam" id="PF01035">
    <property type="entry name" value="DNA_binding_1"/>
    <property type="match status" value="1"/>
</dbReference>
<protein>
    <submittedName>
        <fullName evidence="8">Methylated-DNA--[protein]-cysteine S-methyltransferase</fullName>
    </submittedName>
</protein>
<evidence type="ECO:0000256" key="4">
    <source>
        <dbReference type="ARBA" id="ARBA00022763"/>
    </source>
</evidence>
<dbReference type="InterPro" id="IPR001497">
    <property type="entry name" value="MethylDNA_cys_MeTrfase_AS"/>
</dbReference>
<reference evidence="8" key="1">
    <citation type="journal article" date="2020" name="mSystems">
        <title>Genome- and Community-Level Interaction Insights into Carbon Utilization and Element Cycling Functions of Hydrothermarchaeota in Hydrothermal Sediment.</title>
        <authorList>
            <person name="Zhou Z."/>
            <person name="Liu Y."/>
            <person name="Xu W."/>
            <person name="Pan J."/>
            <person name="Luo Z.H."/>
            <person name="Li M."/>
        </authorList>
    </citation>
    <scope>NUCLEOTIDE SEQUENCE [LARGE SCALE GENOMIC DNA]</scope>
    <source>
        <strain evidence="8">SpSt-243</strain>
    </source>
</reference>
<dbReference type="InterPro" id="IPR036217">
    <property type="entry name" value="MethylDNA_cys_MeTrfase_DNAb"/>
</dbReference>
<dbReference type="SUPFAM" id="SSF46767">
    <property type="entry name" value="Methylated DNA-protein cysteine methyltransferase, C-terminal domain"/>
    <property type="match status" value="1"/>
</dbReference>
<evidence type="ECO:0000256" key="1">
    <source>
        <dbReference type="ARBA" id="ARBA00001286"/>
    </source>
</evidence>
<dbReference type="GO" id="GO:0003908">
    <property type="term" value="F:methylated-DNA-[protein]-cysteine S-methyltransferase activity"/>
    <property type="evidence" value="ECO:0007669"/>
    <property type="project" value="UniProtKB-EC"/>
</dbReference>
<keyword evidence="5" id="KW-0234">DNA repair</keyword>
<keyword evidence="3 8" id="KW-0808">Transferase</keyword>
<dbReference type="PROSITE" id="PS00374">
    <property type="entry name" value="MGMT"/>
    <property type="match status" value="1"/>
</dbReference>
<dbReference type="NCBIfam" id="TIGR00589">
    <property type="entry name" value="ogt"/>
    <property type="match status" value="1"/>
</dbReference>
<dbReference type="SUPFAM" id="SSF53155">
    <property type="entry name" value="Methylated DNA-protein cysteine methyltransferase domain"/>
    <property type="match status" value="1"/>
</dbReference>
<keyword evidence="2 8" id="KW-0489">Methyltransferase</keyword>
<dbReference type="EMBL" id="DSKI01000961">
    <property type="protein sequence ID" value="HEB45670.1"/>
    <property type="molecule type" value="Genomic_DNA"/>
</dbReference>
<dbReference type="PANTHER" id="PTHR10815">
    <property type="entry name" value="METHYLATED-DNA--PROTEIN-CYSTEINE METHYLTRANSFERASE"/>
    <property type="match status" value="1"/>
</dbReference>
<proteinExistence type="predicted"/>
<dbReference type="InterPro" id="IPR036388">
    <property type="entry name" value="WH-like_DNA-bd_sf"/>
</dbReference>